<evidence type="ECO:0000256" key="1">
    <source>
        <dbReference type="SAM" id="Coils"/>
    </source>
</evidence>
<feature type="compositionally biased region" description="Polar residues" evidence="2">
    <location>
        <begin position="75"/>
        <end position="89"/>
    </location>
</feature>
<feature type="coiled-coil region" evidence="1">
    <location>
        <begin position="387"/>
        <end position="569"/>
    </location>
</feature>
<feature type="region of interest" description="Disordered" evidence="2">
    <location>
        <begin position="64"/>
        <end position="89"/>
    </location>
</feature>
<organism evidence="3 4">
    <name type="scientific">Planoprotostelium fungivorum</name>
    <dbReference type="NCBI Taxonomy" id="1890364"/>
    <lineage>
        <taxon>Eukaryota</taxon>
        <taxon>Amoebozoa</taxon>
        <taxon>Evosea</taxon>
        <taxon>Variosea</taxon>
        <taxon>Cavosteliida</taxon>
        <taxon>Cavosteliaceae</taxon>
        <taxon>Planoprotostelium</taxon>
    </lineage>
</organism>
<accession>A0A2P6NMN4</accession>
<comment type="caution">
    <text evidence="3">The sequence shown here is derived from an EMBL/GenBank/DDBJ whole genome shotgun (WGS) entry which is preliminary data.</text>
</comment>
<dbReference type="Proteomes" id="UP000241769">
    <property type="component" value="Unassembled WGS sequence"/>
</dbReference>
<dbReference type="AlphaFoldDB" id="A0A2P6NMN4"/>
<reference evidence="3 4" key="1">
    <citation type="journal article" date="2018" name="Genome Biol. Evol.">
        <title>Multiple Roots of Fruiting Body Formation in Amoebozoa.</title>
        <authorList>
            <person name="Hillmann F."/>
            <person name="Forbes G."/>
            <person name="Novohradska S."/>
            <person name="Ferling I."/>
            <person name="Riege K."/>
            <person name="Groth M."/>
            <person name="Westermann M."/>
            <person name="Marz M."/>
            <person name="Spaller T."/>
            <person name="Winckler T."/>
            <person name="Schaap P."/>
            <person name="Glockner G."/>
        </authorList>
    </citation>
    <scope>NUCLEOTIDE SEQUENCE [LARGE SCALE GENOMIC DNA]</scope>
    <source>
        <strain evidence="3 4">Jena</strain>
    </source>
</reference>
<gene>
    <name evidence="3" type="ORF">PROFUN_07158</name>
</gene>
<keyword evidence="4" id="KW-1185">Reference proteome</keyword>
<evidence type="ECO:0000313" key="4">
    <source>
        <dbReference type="Proteomes" id="UP000241769"/>
    </source>
</evidence>
<dbReference type="InParanoid" id="A0A2P6NMN4"/>
<feature type="coiled-coil region" evidence="1">
    <location>
        <begin position="187"/>
        <end position="294"/>
    </location>
</feature>
<protein>
    <submittedName>
        <fullName evidence="3">Uncharacterized protein</fullName>
    </submittedName>
</protein>
<dbReference type="EMBL" id="MDYQ01000049">
    <property type="protein sequence ID" value="PRP85211.1"/>
    <property type="molecule type" value="Genomic_DNA"/>
</dbReference>
<sequence length="685" mass="81574">MSKDDPIQLLMARGTGSPEQFACVLDLLRVSEEIIFSALAQDVRHRYEHVRGLILRRLAEEDTRGGKGKDRLSASFKSNIHPSQTQQRTDAQYNTLNNIKSLLVRTRTDKEHSRASDPSTECVTILDDISFYLRLSRRLSANKDEEARARLSEVETELGRINVQLDVDRQRRNEREREGEKIFLKQNEDMRMQVEMREEELKRVKERVKFLEERIDMFERETSDAASELNRLRATQSAMDHENRELIREAVESKAKMHLLEEKHRNTKEQNERVVQMETELVQARHNLTQLQNEKRTISEGLVEVRTDLKTSEHLMILKDKEIASLKSELSDARAQVMTVSASAKKESWMVEEQMREYFEARMTEMEEESVNHRHRKGRREESDNFMGHLESKVMQLEEEKARLILDNEDMQRKMKENRRAWKESLKEVSLKEVKIEAELNARMQELEGQMNEKKLKEDVKLRDMERKLKEKEKRLNELTAQMVILQTEATERERRMKEETIKYKEAKRRWQQDSKKYREELTPQIARLPEMEEKLKEEEKKLKRLNLKHRAETKRKDKENRREDFDREDIEFFISFFREIIFLLFGETLDVSCTDDVREMEHRILRSLEKLLHSRARLKEEVNEMQKDVEKIRAMHRTNSPQLTDLMTEFEPEDINLILNGQILKTVNGWCTTLATEQKSSDEI</sequence>
<evidence type="ECO:0000313" key="3">
    <source>
        <dbReference type="EMBL" id="PRP85211.1"/>
    </source>
</evidence>
<keyword evidence="1" id="KW-0175">Coiled coil</keyword>
<feature type="coiled-coil region" evidence="1">
    <location>
        <begin position="609"/>
        <end position="636"/>
    </location>
</feature>
<evidence type="ECO:0000256" key="2">
    <source>
        <dbReference type="SAM" id="MobiDB-lite"/>
    </source>
</evidence>
<name>A0A2P6NMN4_9EUKA</name>
<proteinExistence type="predicted"/>